<gene>
    <name evidence="8" type="primary">lepB</name>
    <name evidence="8" type="ORF">ACFSW8_09540</name>
</gene>
<dbReference type="GO" id="GO:0009003">
    <property type="term" value="F:signal peptidase activity"/>
    <property type="evidence" value="ECO:0007669"/>
    <property type="project" value="UniProtKB-EC"/>
</dbReference>
<dbReference type="InterPro" id="IPR019757">
    <property type="entry name" value="Pept_S26A_signal_pept_1_Lys-AS"/>
</dbReference>
<evidence type="ECO:0000259" key="7">
    <source>
        <dbReference type="Pfam" id="PF10502"/>
    </source>
</evidence>
<comment type="catalytic activity">
    <reaction evidence="1 6">
        <text>Cleavage of hydrophobic, N-terminal signal or leader sequences from secreted and periplasmic proteins.</text>
        <dbReference type="EC" id="3.4.21.89"/>
    </reaction>
</comment>
<comment type="caution">
    <text evidence="8">The sequence shown here is derived from an EMBL/GenBank/DDBJ whole genome shotgun (WGS) entry which is preliminary data.</text>
</comment>
<accession>A0ABW4ZAZ8</accession>
<dbReference type="Gene3D" id="2.10.109.10">
    <property type="entry name" value="Umud Fragment, subunit A"/>
    <property type="match status" value="1"/>
</dbReference>
<dbReference type="PANTHER" id="PTHR43390">
    <property type="entry name" value="SIGNAL PEPTIDASE I"/>
    <property type="match status" value="1"/>
</dbReference>
<name>A0ABW4ZAZ8_9BACT</name>
<protein>
    <recommendedName>
        <fullName evidence="4 6">Signal peptidase I</fullName>
        <ecNumber evidence="3 6">3.4.21.89</ecNumber>
    </recommendedName>
</protein>
<dbReference type="EMBL" id="JBHUJB010000037">
    <property type="protein sequence ID" value="MFD2159138.1"/>
    <property type="molecule type" value="Genomic_DNA"/>
</dbReference>
<evidence type="ECO:0000313" key="8">
    <source>
        <dbReference type="EMBL" id="MFD2159138.1"/>
    </source>
</evidence>
<evidence type="ECO:0000256" key="2">
    <source>
        <dbReference type="ARBA" id="ARBA00009370"/>
    </source>
</evidence>
<dbReference type="InterPro" id="IPR019533">
    <property type="entry name" value="Peptidase_S26"/>
</dbReference>
<dbReference type="NCBIfam" id="TIGR02227">
    <property type="entry name" value="sigpep_I_bact"/>
    <property type="match status" value="1"/>
</dbReference>
<evidence type="ECO:0000256" key="1">
    <source>
        <dbReference type="ARBA" id="ARBA00000677"/>
    </source>
</evidence>
<organism evidence="8 9">
    <name type="scientific">Rubritalea tangerina</name>
    <dbReference type="NCBI Taxonomy" id="430798"/>
    <lineage>
        <taxon>Bacteria</taxon>
        <taxon>Pseudomonadati</taxon>
        <taxon>Verrucomicrobiota</taxon>
        <taxon>Verrucomicrobiia</taxon>
        <taxon>Verrucomicrobiales</taxon>
        <taxon>Rubritaleaceae</taxon>
        <taxon>Rubritalea</taxon>
    </lineage>
</organism>
<dbReference type="PRINTS" id="PR00727">
    <property type="entry name" value="LEADERPTASE"/>
</dbReference>
<dbReference type="PROSITE" id="PS00760">
    <property type="entry name" value="SPASE_I_2"/>
    <property type="match status" value="1"/>
</dbReference>
<evidence type="ECO:0000256" key="6">
    <source>
        <dbReference type="RuleBase" id="RU362042"/>
    </source>
</evidence>
<evidence type="ECO:0000256" key="3">
    <source>
        <dbReference type="ARBA" id="ARBA00013208"/>
    </source>
</evidence>
<keyword evidence="9" id="KW-1185">Reference proteome</keyword>
<dbReference type="EC" id="3.4.21.89" evidence="3 6"/>
<evidence type="ECO:0000313" key="9">
    <source>
        <dbReference type="Proteomes" id="UP001597389"/>
    </source>
</evidence>
<comment type="subcellular location">
    <subcellularLocation>
        <location evidence="6">Membrane</location>
        <topology evidence="6">Single-pass type II membrane protein</topology>
    </subcellularLocation>
</comment>
<comment type="similarity">
    <text evidence="2 6">Belongs to the peptidase S26 family.</text>
</comment>
<feature type="domain" description="Peptidase S26" evidence="7">
    <location>
        <begin position="236"/>
        <end position="409"/>
    </location>
</feature>
<keyword evidence="6" id="KW-0645">Protease</keyword>
<evidence type="ECO:0000256" key="4">
    <source>
        <dbReference type="ARBA" id="ARBA00019232"/>
    </source>
</evidence>
<proteinExistence type="inferred from homology"/>
<reference evidence="9" key="1">
    <citation type="journal article" date="2019" name="Int. J. Syst. Evol. Microbiol.">
        <title>The Global Catalogue of Microorganisms (GCM) 10K type strain sequencing project: providing services to taxonomists for standard genome sequencing and annotation.</title>
        <authorList>
            <consortium name="The Broad Institute Genomics Platform"/>
            <consortium name="The Broad Institute Genome Sequencing Center for Infectious Disease"/>
            <person name="Wu L."/>
            <person name="Ma J."/>
        </authorList>
    </citation>
    <scope>NUCLEOTIDE SEQUENCE [LARGE SCALE GENOMIC DNA]</scope>
    <source>
        <strain evidence="9">CCUG 57942</strain>
    </source>
</reference>
<dbReference type="PANTHER" id="PTHR43390:SF1">
    <property type="entry name" value="CHLOROPLAST PROCESSING PEPTIDASE"/>
    <property type="match status" value="1"/>
</dbReference>
<dbReference type="Pfam" id="PF10502">
    <property type="entry name" value="Peptidase_S26"/>
    <property type="match status" value="1"/>
</dbReference>
<evidence type="ECO:0000256" key="5">
    <source>
        <dbReference type="ARBA" id="ARBA00022801"/>
    </source>
</evidence>
<dbReference type="RefSeq" id="WP_377091088.1">
    <property type="nucleotide sequence ID" value="NZ_JBHSJL010000014.1"/>
</dbReference>
<dbReference type="CDD" id="cd06530">
    <property type="entry name" value="S26_SPase_I"/>
    <property type="match status" value="1"/>
</dbReference>
<dbReference type="Proteomes" id="UP001597389">
    <property type="component" value="Unassembled WGS sequence"/>
</dbReference>
<sequence>MFTPKWKKEAKHLYKGAKKFINYKRDLLAEDRIDEIESRREDLKNAWKAGSKEETKEAGKQLQACCEQALPRYKAPDAVAENVEVLFVAIVVALGLRAYYLQPFRIPTGSMRPTLNGIIGHVESKDKWPALPIRLAQEVTHGRSYLSVVNETKGDRITKVEAKQQFHFFSRTVITFESGRTENIAGSPTAFAEAINTKAFEELAGGKMSENLNERLLQITQVRLPVGFIIAEGYTETGDLVLVDKFSYHFRAPKDGEVFVFDTREIKGIHDEAARSGTPVGSHYIKRLIATPGQKVELKGGNQRTLTFARPDGKLGVMQISEQALVYIDDEKMQAPGVLRVESNANGYGGYQSLQRLAPGRYVRLADKPSTGKSEYWAMGDNSSNSSDSRMWGTVKEFNLVGPAMIALWPFGSGHWGFID</sequence>
<dbReference type="InterPro" id="IPR036286">
    <property type="entry name" value="LexA/Signal_pep-like_sf"/>
</dbReference>
<dbReference type="InterPro" id="IPR000223">
    <property type="entry name" value="Pept_S26A_signal_pept_1"/>
</dbReference>
<keyword evidence="5 6" id="KW-0378">Hydrolase</keyword>
<dbReference type="SUPFAM" id="SSF51306">
    <property type="entry name" value="LexA/Signal peptidase"/>
    <property type="match status" value="1"/>
</dbReference>